<dbReference type="AlphaFoldDB" id="A0A8K0S5N2"/>
<accession>A0A8K0S5N2</accession>
<gene>
    <name evidence="2" type="ORF">BKA59DRAFT_505944</name>
</gene>
<evidence type="ECO:0000313" key="2">
    <source>
        <dbReference type="EMBL" id="KAH7262924.1"/>
    </source>
</evidence>
<feature type="region of interest" description="Disordered" evidence="1">
    <location>
        <begin position="1"/>
        <end position="28"/>
    </location>
</feature>
<keyword evidence="3" id="KW-1185">Reference proteome</keyword>
<name>A0A8K0S5N2_9HYPO</name>
<protein>
    <submittedName>
        <fullName evidence="2">Uncharacterized protein</fullName>
    </submittedName>
</protein>
<organism evidence="2 3">
    <name type="scientific">Fusarium tricinctum</name>
    <dbReference type="NCBI Taxonomy" id="61284"/>
    <lineage>
        <taxon>Eukaryota</taxon>
        <taxon>Fungi</taxon>
        <taxon>Dikarya</taxon>
        <taxon>Ascomycota</taxon>
        <taxon>Pezizomycotina</taxon>
        <taxon>Sordariomycetes</taxon>
        <taxon>Hypocreomycetidae</taxon>
        <taxon>Hypocreales</taxon>
        <taxon>Nectriaceae</taxon>
        <taxon>Fusarium</taxon>
        <taxon>Fusarium tricinctum species complex</taxon>
    </lineage>
</organism>
<feature type="compositionally biased region" description="Basic residues" evidence="1">
    <location>
        <begin position="1"/>
        <end position="12"/>
    </location>
</feature>
<reference evidence="2" key="1">
    <citation type="journal article" date="2021" name="Nat. Commun.">
        <title>Genetic determinants of endophytism in the Arabidopsis root mycobiome.</title>
        <authorList>
            <person name="Mesny F."/>
            <person name="Miyauchi S."/>
            <person name="Thiergart T."/>
            <person name="Pickel B."/>
            <person name="Atanasova L."/>
            <person name="Karlsson M."/>
            <person name="Huettel B."/>
            <person name="Barry K.W."/>
            <person name="Haridas S."/>
            <person name="Chen C."/>
            <person name="Bauer D."/>
            <person name="Andreopoulos W."/>
            <person name="Pangilinan J."/>
            <person name="LaButti K."/>
            <person name="Riley R."/>
            <person name="Lipzen A."/>
            <person name="Clum A."/>
            <person name="Drula E."/>
            <person name="Henrissat B."/>
            <person name="Kohler A."/>
            <person name="Grigoriev I.V."/>
            <person name="Martin F.M."/>
            <person name="Hacquard S."/>
        </authorList>
    </citation>
    <scope>NUCLEOTIDE SEQUENCE</scope>
    <source>
        <strain evidence="2">MPI-SDFR-AT-0068</strain>
    </source>
</reference>
<feature type="compositionally biased region" description="Low complexity" evidence="1">
    <location>
        <begin position="346"/>
        <end position="363"/>
    </location>
</feature>
<feature type="region of interest" description="Disordered" evidence="1">
    <location>
        <begin position="338"/>
        <end position="381"/>
    </location>
</feature>
<evidence type="ECO:0000313" key="3">
    <source>
        <dbReference type="Proteomes" id="UP000813427"/>
    </source>
</evidence>
<dbReference type="OrthoDB" id="4754366at2759"/>
<proteinExistence type="predicted"/>
<dbReference type="Proteomes" id="UP000813427">
    <property type="component" value="Unassembled WGS sequence"/>
</dbReference>
<sequence length="489" mass="54825">MSGRHSNSRRQSRPAIHGHQQDNDAPSRRWARSLLEARPEILPSEVLGKVGIIPDTITDNWAQEDEDFIQAAWDESPEKREVPRINGSRHGTLLKLWRCHVRVLQTSPHRVISPLFNLRYQAHGNNDTTPRGTFSALFCDNLASLIVHPCWQATVERIVWALQYAVICRLDDRRNWPAVSMEVKDSCPALRSLYEELSIMGPLPRSLHSMHISARERVLADGGVPSKHSDILHQIGEKVLARVRRRPRVVPDMLRHMDVDVLPLTGWDVDAVIAAIDSMDFGNPDWQFPASEAYGSFKAEYDSNGGPTMSQLPEIFELTFKGMLREIRLKTRIQAEPDVEMEDDIPLGSDASDPSDGGSSLDAESTVRDLRSPSLGTGHVDQNVTSSIANELENDQVSVQGRVGSLQDVNGLLDRALSAEAEILRLRAMLAEAREDQRNSAAMIEVLTMEKSQQAEEITALKVSRVQDKWKLEASEARIRELENRPETG</sequence>
<comment type="caution">
    <text evidence="2">The sequence shown here is derived from an EMBL/GenBank/DDBJ whole genome shotgun (WGS) entry which is preliminary data.</text>
</comment>
<dbReference type="EMBL" id="JAGPXF010000001">
    <property type="protein sequence ID" value="KAH7262924.1"/>
    <property type="molecule type" value="Genomic_DNA"/>
</dbReference>
<evidence type="ECO:0000256" key="1">
    <source>
        <dbReference type="SAM" id="MobiDB-lite"/>
    </source>
</evidence>